<organism evidence="1 2">
    <name type="scientific">Streptococcus panodentis</name>
    <dbReference type="NCBI Taxonomy" id="1581472"/>
    <lineage>
        <taxon>Bacteria</taxon>
        <taxon>Bacillati</taxon>
        <taxon>Bacillota</taxon>
        <taxon>Bacilli</taxon>
        <taxon>Lactobacillales</taxon>
        <taxon>Streptococcaceae</taxon>
        <taxon>Streptococcus</taxon>
    </lineage>
</organism>
<proteinExistence type="predicted"/>
<gene>
    <name evidence="1" type="ORF">DHL47_03860</name>
</gene>
<dbReference type="EMBL" id="QFAY01000006">
    <property type="protein sequence ID" value="MBP2620484.1"/>
    <property type="molecule type" value="Genomic_DNA"/>
</dbReference>
<evidence type="ECO:0000313" key="1">
    <source>
        <dbReference type="EMBL" id="MBP2620484.1"/>
    </source>
</evidence>
<comment type="caution">
    <text evidence="1">The sequence shown here is derived from an EMBL/GenBank/DDBJ whole genome shotgun (WGS) entry which is preliminary data.</text>
</comment>
<accession>A0ABS5AV89</accession>
<evidence type="ECO:0000313" key="2">
    <source>
        <dbReference type="Proteomes" id="UP001519349"/>
    </source>
</evidence>
<protein>
    <submittedName>
        <fullName evidence="1">Uncharacterized protein</fullName>
    </submittedName>
</protein>
<sequence length="91" mass="10555">MISFAGFLNAQMMRMPFRSRHSGGTEAPLENFGAWLQVRSKKIPRAFLLPAQFTAKSELKNYKIFSMNLLNKKINFRFKFTGIFKTYGILL</sequence>
<reference evidence="1 2" key="1">
    <citation type="submission" date="2018-05" db="EMBL/GenBank/DDBJ databases">
        <title>Draft genome sequence of Streptococcus panodentis CCUG 70867T.</title>
        <authorList>
            <person name="Salva-Serra F."/>
            <person name="Mendez V."/>
            <person name="Jaen-Luchoro D."/>
            <person name="Gonzales-Siles L."/>
            <person name="Karlsson R."/>
            <person name="Engstrom-Jakobsson H."/>
            <person name="Busquets A."/>
            <person name="Gomila M."/>
            <person name="Pineiro-Iglesias B."/>
            <person name="Bennasar-Figueras A."/>
            <person name="Seeger M."/>
            <person name="Moore E."/>
        </authorList>
    </citation>
    <scope>NUCLEOTIDE SEQUENCE [LARGE SCALE GENOMIC DNA]</scope>
    <source>
        <strain evidence="1 2">CCUG 70867</strain>
    </source>
</reference>
<dbReference type="Proteomes" id="UP001519349">
    <property type="component" value="Unassembled WGS sequence"/>
</dbReference>
<keyword evidence="2" id="KW-1185">Reference proteome</keyword>
<name>A0ABS5AV89_9STRE</name>